<keyword evidence="2" id="KW-1185">Reference proteome</keyword>
<dbReference type="AlphaFoldDB" id="A0A7W9AU68"/>
<evidence type="ECO:0000313" key="1">
    <source>
        <dbReference type="EMBL" id="MBB5700659.1"/>
    </source>
</evidence>
<protein>
    <recommendedName>
        <fullName evidence="3">HNH endonuclease</fullName>
    </recommendedName>
</protein>
<dbReference type="Proteomes" id="UP000555546">
    <property type="component" value="Unassembled WGS sequence"/>
</dbReference>
<evidence type="ECO:0008006" key="3">
    <source>
        <dbReference type="Google" id="ProtNLM"/>
    </source>
</evidence>
<dbReference type="EMBL" id="JACIJG010000002">
    <property type="protein sequence ID" value="MBB5700659.1"/>
    <property type="molecule type" value="Genomic_DNA"/>
</dbReference>
<gene>
    <name evidence="1" type="ORF">FHS76_000502</name>
</gene>
<name>A0A7W9AU68_9HYPH</name>
<reference evidence="1 2" key="1">
    <citation type="submission" date="2020-08" db="EMBL/GenBank/DDBJ databases">
        <title>Genomic Encyclopedia of Type Strains, Phase IV (KMG-IV): sequencing the most valuable type-strain genomes for metagenomic binning, comparative biology and taxonomic classification.</title>
        <authorList>
            <person name="Goeker M."/>
        </authorList>
    </citation>
    <scope>NUCLEOTIDE SEQUENCE [LARGE SCALE GENOMIC DNA]</scope>
    <source>
        <strain evidence="1 2">DSM 26944</strain>
    </source>
</reference>
<organism evidence="1 2">
    <name type="scientific">Brucella daejeonensis</name>
    <dbReference type="NCBI Taxonomy" id="659015"/>
    <lineage>
        <taxon>Bacteria</taxon>
        <taxon>Pseudomonadati</taxon>
        <taxon>Pseudomonadota</taxon>
        <taxon>Alphaproteobacteria</taxon>
        <taxon>Hyphomicrobiales</taxon>
        <taxon>Brucellaceae</taxon>
        <taxon>Brucella/Ochrobactrum group</taxon>
        <taxon>Brucella</taxon>
    </lineage>
</organism>
<comment type="caution">
    <text evidence="1">The sequence shown here is derived from an EMBL/GenBank/DDBJ whole genome shotgun (WGS) entry which is preliminary data.</text>
</comment>
<proteinExistence type="predicted"/>
<accession>A0A7W9AU68</accession>
<evidence type="ECO:0000313" key="2">
    <source>
        <dbReference type="Proteomes" id="UP000555546"/>
    </source>
</evidence>
<sequence length="219" mass="24516">MGNKIIDVTGLRFSRLVAKEMLPSNGRGSRFLCVCDCGSEMIAKGSNLRSGNTKSCGCLSEEANVKIGDTLRRHGHTWKHKPPSPTYSSWMAMKRRTMYEKHPAYQQYGGRGISVCDRWLNGESGLPGFDCFLADMGERPDGATLDRIDPNGNYEPSNCRWADKRTQSRNRRRNVLNERLASDIRQDREQTGSSYSVLANRYGVASSTIAQVIQGKTWA</sequence>